<feature type="compositionally biased region" description="Basic residues" evidence="1">
    <location>
        <begin position="54"/>
        <end position="65"/>
    </location>
</feature>
<gene>
    <name evidence="2" type="ORF">JIN83_08790</name>
</gene>
<proteinExistence type="predicted"/>
<organism evidence="2 3">
    <name type="scientific">Oceaniferula flava</name>
    <dbReference type="NCBI Taxonomy" id="2800421"/>
    <lineage>
        <taxon>Bacteria</taxon>
        <taxon>Pseudomonadati</taxon>
        <taxon>Verrucomicrobiota</taxon>
        <taxon>Verrucomicrobiia</taxon>
        <taxon>Verrucomicrobiales</taxon>
        <taxon>Verrucomicrobiaceae</taxon>
        <taxon>Oceaniferula</taxon>
    </lineage>
</organism>
<dbReference type="AlphaFoldDB" id="A0AAE2SDT8"/>
<dbReference type="Proteomes" id="UP000634206">
    <property type="component" value="Unassembled WGS sequence"/>
</dbReference>
<sequence length="259" mass="28332">MINKTIVACAVTFAVGVSVGFLLTHSERNEEPESISSARDSKKLTARSNQPARASRRKSYQKTPRKIASTSSDLITVPRRLLEELSLAAGNRTAGQPLFSSDRKLEALLQIVGSERATVEKAWKNSLQKTREMEAESATSEDLTDGSVRITIPDLGSDIASIGAEFKSTVCNILGPERGEVFLALNQADSLFTPPKGDRTYTVKSEAIGDGRWRFHMTLEGSLGRRVWVGNSIPDEIRHLTDAANIRSSQEGLSQNDDK</sequence>
<dbReference type="EMBL" id="JAENIG010000005">
    <property type="protein sequence ID" value="MBK1855054.1"/>
    <property type="molecule type" value="Genomic_DNA"/>
</dbReference>
<evidence type="ECO:0000313" key="3">
    <source>
        <dbReference type="Proteomes" id="UP000634206"/>
    </source>
</evidence>
<keyword evidence="3" id="KW-1185">Reference proteome</keyword>
<protein>
    <submittedName>
        <fullName evidence="2">Uncharacterized protein</fullName>
    </submittedName>
</protein>
<accession>A0AAE2SDT8</accession>
<name>A0AAE2SDT8_9BACT</name>
<reference evidence="2" key="1">
    <citation type="submission" date="2021-01" db="EMBL/GenBank/DDBJ databases">
        <title>Modified the classification status of verrucomicrobia.</title>
        <authorList>
            <person name="Feng X."/>
        </authorList>
    </citation>
    <scope>NUCLEOTIDE SEQUENCE</scope>
    <source>
        <strain evidence="2">5K15</strain>
    </source>
</reference>
<evidence type="ECO:0000313" key="2">
    <source>
        <dbReference type="EMBL" id="MBK1855054.1"/>
    </source>
</evidence>
<comment type="caution">
    <text evidence="2">The sequence shown here is derived from an EMBL/GenBank/DDBJ whole genome shotgun (WGS) entry which is preliminary data.</text>
</comment>
<evidence type="ECO:0000256" key="1">
    <source>
        <dbReference type="SAM" id="MobiDB-lite"/>
    </source>
</evidence>
<dbReference type="RefSeq" id="WP_309489667.1">
    <property type="nucleotide sequence ID" value="NZ_JAENIG010000005.1"/>
</dbReference>
<feature type="region of interest" description="Disordered" evidence="1">
    <location>
        <begin position="29"/>
        <end position="69"/>
    </location>
</feature>